<dbReference type="AlphaFoldDB" id="A0A2U8GR28"/>
<proteinExistence type="predicted"/>
<evidence type="ECO:0000313" key="1">
    <source>
        <dbReference type="EMBL" id="AWI74955.1"/>
    </source>
</evidence>
<dbReference type="Proteomes" id="UP000244930">
    <property type="component" value="Chromosome"/>
</dbReference>
<evidence type="ECO:0008006" key="3">
    <source>
        <dbReference type="Google" id="ProtNLM"/>
    </source>
</evidence>
<dbReference type="KEGG" id="acom:CEW83_06715"/>
<reference evidence="1 2" key="1">
    <citation type="submission" date="2017-06" db="EMBL/GenBank/DDBJ databases">
        <title>Azoarcus.</title>
        <authorList>
            <person name="Woo J.-H."/>
            <person name="Kim H.-S."/>
        </authorList>
    </citation>
    <scope>NUCLEOTIDE SEQUENCE [LARGE SCALE GENOMIC DNA]</scope>
    <source>
        <strain evidence="1 2">TSPY31</strain>
    </source>
</reference>
<keyword evidence="2" id="KW-1185">Reference proteome</keyword>
<dbReference type="RefSeq" id="WP_108948663.1">
    <property type="nucleotide sequence ID" value="NZ_CP022187.1"/>
</dbReference>
<protein>
    <recommendedName>
        <fullName evidence="3">Virulence factor Evf domain-containing protein</fullName>
    </recommendedName>
</protein>
<gene>
    <name evidence="1" type="ORF">CEW83_06715</name>
</gene>
<name>A0A2U8GR28_9RHOO</name>
<evidence type="ECO:0000313" key="2">
    <source>
        <dbReference type="Proteomes" id="UP000244930"/>
    </source>
</evidence>
<sequence length="262" mass="28701">MTQDSDQYVMSLQIPDIEADARMLGRQSKRAAILGAPLTAETDKPTAALIKGQVTAFSGNLSGQDKQDIEYTTLAAQLNSDIVVPDNQSFESMQAWFANYSKVMSNLGWVMSFSWEKYKAASQGLSVDAVIIEVLTAVASQNGAAIAKAAIDAIGKLPRDGNRIKLFNNSTMSDKAGKFLLGVASKENESLSLAFGAFALDFKTRDTTVLWFNWKSSDVSIYKDQKVATFNQDYYAKGARATLEKKMRDHVSAYVEDLDLGF</sequence>
<dbReference type="EMBL" id="CP022187">
    <property type="protein sequence ID" value="AWI74955.1"/>
    <property type="molecule type" value="Genomic_DNA"/>
</dbReference>
<accession>A0A2U8GR28</accession>
<organism evidence="1 2">
    <name type="scientific">Parazoarcus communis</name>
    <dbReference type="NCBI Taxonomy" id="41977"/>
    <lineage>
        <taxon>Bacteria</taxon>
        <taxon>Pseudomonadati</taxon>
        <taxon>Pseudomonadota</taxon>
        <taxon>Betaproteobacteria</taxon>
        <taxon>Rhodocyclales</taxon>
        <taxon>Zoogloeaceae</taxon>
        <taxon>Parazoarcus</taxon>
    </lineage>
</organism>